<accession>A0AAV3W604</accession>
<evidence type="ECO:0000313" key="1">
    <source>
        <dbReference type="EMBL" id="GEA33569.1"/>
    </source>
</evidence>
<keyword evidence="2" id="KW-1185">Reference proteome</keyword>
<evidence type="ECO:0000313" key="2">
    <source>
        <dbReference type="Proteomes" id="UP000325212"/>
    </source>
</evidence>
<organism evidence="1 2">
    <name type="scientific">Clostridium diolis</name>
    <dbReference type="NCBI Taxonomy" id="223919"/>
    <lineage>
        <taxon>Bacteria</taxon>
        <taxon>Bacillati</taxon>
        <taxon>Bacillota</taxon>
        <taxon>Clostridia</taxon>
        <taxon>Eubacteriales</taxon>
        <taxon>Clostridiaceae</taxon>
        <taxon>Clostridium</taxon>
    </lineage>
</organism>
<comment type="caution">
    <text evidence="1">The sequence shown here is derived from an EMBL/GenBank/DDBJ whole genome shotgun (WGS) entry which is preliminary data.</text>
</comment>
<protein>
    <submittedName>
        <fullName evidence="1">Uncharacterized protein</fullName>
    </submittedName>
</protein>
<proteinExistence type="predicted"/>
<gene>
    <name evidence="1" type="ORF">CDIOL_44920</name>
</gene>
<dbReference type="AlphaFoldDB" id="A0AAV3W604"/>
<reference evidence="1 2" key="1">
    <citation type="submission" date="2019-06" db="EMBL/GenBank/DDBJ databases">
        <title>Draft genome sequence of Clostridium diolis DSM 15410.</title>
        <authorList>
            <person name="Kobayashi H."/>
            <person name="Tanizawa Y."/>
            <person name="Tohno M."/>
        </authorList>
    </citation>
    <scope>NUCLEOTIDE SEQUENCE [LARGE SCALE GENOMIC DNA]</scope>
    <source>
        <strain evidence="1 2">DSM 15410</strain>
    </source>
</reference>
<name>A0AAV3W604_9CLOT</name>
<sequence>MSVPNKVTRCLDLISHIQKVIIATLDLLFIFMCLKQAIAPSSADMIFSIKDRTSICKFEIFTIVKVYRR</sequence>
<dbReference type="Proteomes" id="UP000325212">
    <property type="component" value="Unassembled WGS sequence"/>
</dbReference>
<dbReference type="EMBL" id="BJLA01000023">
    <property type="protein sequence ID" value="GEA33569.1"/>
    <property type="molecule type" value="Genomic_DNA"/>
</dbReference>